<dbReference type="PANTHER" id="PTHR24094:SF15">
    <property type="entry name" value="AMP-DEPENDENT SYNTHETASE_LIGASE DOMAIN-CONTAINING PROTEIN-RELATED"/>
    <property type="match status" value="1"/>
</dbReference>
<proteinExistence type="predicted"/>
<protein>
    <recommendedName>
        <fullName evidence="2">GmrSD restriction endonucleases C-terminal domain-containing protein</fullName>
    </recommendedName>
</protein>
<dbReference type="AlphaFoldDB" id="A0A917N9G7"/>
<keyword evidence="1" id="KW-0732">Signal</keyword>
<feature type="chain" id="PRO_5037343359" description="GmrSD restriction endonucleases C-terminal domain-containing protein" evidence="1">
    <location>
        <begin position="36"/>
        <end position="219"/>
    </location>
</feature>
<dbReference type="Proteomes" id="UP000597989">
    <property type="component" value="Unassembled WGS sequence"/>
</dbReference>
<gene>
    <name evidence="3" type="ORF">GCM10011581_09940</name>
</gene>
<comment type="caution">
    <text evidence="3">The sequence shown here is derived from an EMBL/GenBank/DDBJ whole genome shotgun (WGS) entry which is preliminary data.</text>
</comment>
<organism evidence="3 4">
    <name type="scientific">Saccharopolyspora thermophila</name>
    <dbReference type="NCBI Taxonomy" id="89367"/>
    <lineage>
        <taxon>Bacteria</taxon>
        <taxon>Bacillati</taxon>
        <taxon>Actinomycetota</taxon>
        <taxon>Actinomycetes</taxon>
        <taxon>Pseudonocardiales</taxon>
        <taxon>Pseudonocardiaceae</taxon>
        <taxon>Saccharopolyspora</taxon>
    </lineage>
</organism>
<evidence type="ECO:0000313" key="4">
    <source>
        <dbReference type="Proteomes" id="UP000597989"/>
    </source>
</evidence>
<reference evidence="3 4" key="1">
    <citation type="journal article" date="2014" name="Int. J. Syst. Evol. Microbiol.">
        <title>Complete genome sequence of Corynebacterium casei LMG S-19264T (=DSM 44701T), isolated from a smear-ripened cheese.</title>
        <authorList>
            <consortium name="US DOE Joint Genome Institute (JGI-PGF)"/>
            <person name="Walter F."/>
            <person name="Albersmeier A."/>
            <person name="Kalinowski J."/>
            <person name="Ruckert C."/>
        </authorList>
    </citation>
    <scope>NUCLEOTIDE SEQUENCE [LARGE SCALE GENOMIC DNA]</scope>
    <source>
        <strain evidence="3 4">CGMCC 4.7206</strain>
    </source>
</reference>
<evidence type="ECO:0000313" key="3">
    <source>
        <dbReference type="EMBL" id="GGI74953.1"/>
    </source>
</evidence>
<sequence length="219" mass="23941">MRLPSATIRRFPFLLSFALAPVVAFSVATAPTALAFPPDVPGKAQVQSELNALTVRSEGSMTGYSRDKFPHWSTVSGSCNTRETVLKRDGSNVSVGSDCYPTSGSWYSYYDGVTRTSPSQISIDHIVPLAEAWRSGASSWTTSKREAFANDITGPQLIAVTTEINSAKGDQDPASWKPPRASSHCGYAKFWIHTKYRWDLTLQSAEKTALQSMLNTCSY</sequence>
<dbReference type="InterPro" id="IPR011089">
    <property type="entry name" value="GmrSD_C"/>
</dbReference>
<evidence type="ECO:0000259" key="2">
    <source>
        <dbReference type="Pfam" id="PF07510"/>
    </source>
</evidence>
<dbReference type="RefSeq" id="WP_188985878.1">
    <property type="nucleotide sequence ID" value="NZ_BMMT01000002.1"/>
</dbReference>
<dbReference type="EMBL" id="BMMT01000002">
    <property type="protein sequence ID" value="GGI74953.1"/>
    <property type="molecule type" value="Genomic_DNA"/>
</dbReference>
<feature type="signal peptide" evidence="1">
    <location>
        <begin position="1"/>
        <end position="35"/>
    </location>
</feature>
<evidence type="ECO:0000256" key="1">
    <source>
        <dbReference type="SAM" id="SignalP"/>
    </source>
</evidence>
<dbReference type="PANTHER" id="PTHR24094">
    <property type="entry name" value="SECRETED PROTEIN"/>
    <property type="match status" value="1"/>
</dbReference>
<accession>A0A917N9G7</accession>
<name>A0A917N9G7_9PSEU</name>
<feature type="domain" description="GmrSD restriction endonucleases C-terminal" evidence="2">
    <location>
        <begin position="106"/>
        <end position="210"/>
    </location>
</feature>
<dbReference type="Pfam" id="PF07510">
    <property type="entry name" value="GmrSD_C"/>
    <property type="match status" value="1"/>
</dbReference>